<organism evidence="1 2">
    <name type="scientific">Cichorium intybus</name>
    <name type="common">Chicory</name>
    <dbReference type="NCBI Taxonomy" id="13427"/>
    <lineage>
        <taxon>Eukaryota</taxon>
        <taxon>Viridiplantae</taxon>
        <taxon>Streptophyta</taxon>
        <taxon>Embryophyta</taxon>
        <taxon>Tracheophyta</taxon>
        <taxon>Spermatophyta</taxon>
        <taxon>Magnoliopsida</taxon>
        <taxon>eudicotyledons</taxon>
        <taxon>Gunneridae</taxon>
        <taxon>Pentapetalae</taxon>
        <taxon>asterids</taxon>
        <taxon>campanulids</taxon>
        <taxon>Asterales</taxon>
        <taxon>Asteraceae</taxon>
        <taxon>Cichorioideae</taxon>
        <taxon>Cichorieae</taxon>
        <taxon>Cichoriinae</taxon>
        <taxon>Cichorium</taxon>
    </lineage>
</organism>
<dbReference type="EMBL" id="CM042014">
    <property type="protein sequence ID" value="KAI3721539.1"/>
    <property type="molecule type" value="Genomic_DNA"/>
</dbReference>
<dbReference type="Proteomes" id="UP001055811">
    <property type="component" value="Linkage Group LG06"/>
</dbReference>
<comment type="caution">
    <text evidence="1">The sequence shown here is derived from an EMBL/GenBank/DDBJ whole genome shotgun (WGS) entry which is preliminary data.</text>
</comment>
<reference evidence="2" key="1">
    <citation type="journal article" date="2022" name="Mol. Ecol. Resour.">
        <title>The genomes of chicory, endive, great burdock and yacon provide insights into Asteraceae palaeo-polyploidization history and plant inulin production.</title>
        <authorList>
            <person name="Fan W."/>
            <person name="Wang S."/>
            <person name="Wang H."/>
            <person name="Wang A."/>
            <person name="Jiang F."/>
            <person name="Liu H."/>
            <person name="Zhao H."/>
            <person name="Xu D."/>
            <person name="Zhang Y."/>
        </authorList>
    </citation>
    <scope>NUCLEOTIDE SEQUENCE [LARGE SCALE GENOMIC DNA]</scope>
    <source>
        <strain evidence="2">cv. Punajuju</strain>
    </source>
</reference>
<sequence length="91" mass="9761">MEIGEGSVRVPRVLKEIVPGALGRNSKVRSVNDRSGVLVSSGGVGAQRCMVKEMEETFGEGGGKANTSGPGSTIKVRWDSIFGMYTYRHMN</sequence>
<proteinExistence type="predicted"/>
<evidence type="ECO:0000313" key="2">
    <source>
        <dbReference type="Proteomes" id="UP001055811"/>
    </source>
</evidence>
<protein>
    <submittedName>
        <fullName evidence="1">Uncharacterized protein</fullName>
    </submittedName>
</protein>
<reference evidence="1 2" key="2">
    <citation type="journal article" date="2022" name="Mol. Ecol. Resour.">
        <title>The genomes of chicory, endive, great burdock and yacon provide insights into Asteraceae paleo-polyploidization history and plant inulin production.</title>
        <authorList>
            <person name="Fan W."/>
            <person name="Wang S."/>
            <person name="Wang H."/>
            <person name="Wang A."/>
            <person name="Jiang F."/>
            <person name="Liu H."/>
            <person name="Zhao H."/>
            <person name="Xu D."/>
            <person name="Zhang Y."/>
        </authorList>
    </citation>
    <scope>NUCLEOTIDE SEQUENCE [LARGE SCALE GENOMIC DNA]</scope>
    <source>
        <strain evidence="2">cv. Punajuju</strain>
        <tissue evidence="1">Leaves</tissue>
    </source>
</reference>
<name>A0ACB9BHW8_CICIN</name>
<keyword evidence="2" id="KW-1185">Reference proteome</keyword>
<accession>A0ACB9BHW8</accession>
<evidence type="ECO:0000313" key="1">
    <source>
        <dbReference type="EMBL" id="KAI3721539.1"/>
    </source>
</evidence>
<gene>
    <name evidence="1" type="ORF">L2E82_32555</name>
</gene>